<dbReference type="VEuPathDB" id="FungiDB:MAPG_05479"/>
<feature type="compositionally biased region" description="Basic and acidic residues" evidence="1">
    <location>
        <begin position="56"/>
        <end position="66"/>
    </location>
</feature>
<reference evidence="4" key="1">
    <citation type="submission" date="2010-05" db="EMBL/GenBank/DDBJ databases">
        <title>The genome sequence of Magnaporthe poae strain ATCC 64411.</title>
        <authorList>
            <person name="Ma L.-J."/>
            <person name="Dead R."/>
            <person name="Young S."/>
            <person name="Zeng Q."/>
            <person name="Koehrsen M."/>
            <person name="Alvarado L."/>
            <person name="Berlin A."/>
            <person name="Chapman S.B."/>
            <person name="Chen Z."/>
            <person name="Freedman E."/>
            <person name="Gellesch M."/>
            <person name="Goldberg J."/>
            <person name="Griggs A."/>
            <person name="Gujja S."/>
            <person name="Heilman E.R."/>
            <person name="Heiman D."/>
            <person name="Hepburn T."/>
            <person name="Howarth C."/>
            <person name="Jen D."/>
            <person name="Larson L."/>
            <person name="Mehta T."/>
            <person name="Neiman D."/>
            <person name="Pearson M."/>
            <person name="Roberts A."/>
            <person name="Saif S."/>
            <person name="Shea T."/>
            <person name="Shenoy N."/>
            <person name="Sisk P."/>
            <person name="Stolte C."/>
            <person name="Sykes S."/>
            <person name="Walk T."/>
            <person name="White J."/>
            <person name="Yandava C."/>
            <person name="Haas B."/>
            <person name="Nusbaum C."/>
            <person name="Birren B."/>
        </authorList>
    </citation>
    <scope>NUCLEOTIDE SEQUENCE [LARGE SCALE GENOMIC DNA]</scope>
    <source>
        <strain evidence="4">ATCC 64411 / 73-15</strain>
    </source>
</reference>
<reference evidence="2" key="2">
    <citation type="submission" date="2010-05" db="EMBL/GenBank/DDBJ databases">
        <title>The Genome Sequence of Magnaporthe poae strain ATCC 64411.</title>
        <authorList>
            <consortium name="The Broad Institute Genome Sequencing Platform"/>
            <consortium name="Broad Institute Genome Sequencing Center for Infectious Disease"/>
            <person name="Ma L.-J."/>
            <person name="Dead R."/>
            <person name="Young S."/>
            <person name="Zeng Q."/>
            <person name="Koehrsen M."/>
            <person name="Alvarado L."/>
            <person name="Berlin A."/>
            <person name="Chapman S.B."/>
            <person name="Chen Z."/>
            <person name="Freedman E."/>
            <person name="Gellesch M."/>
            <person name="Goldberg J."/>
            <person name="Griggs A."/>
            <person name="Gujja S."/>
            <person name="Heilman E.R."/>
            <person name="Heiman D."/>
            <person name="Hepburn T."/>
            <person name="Howarth C."/>
            <person name="Jen D."/>
            <person name="Larson L."/>
            <person name="Mehta T."/>
            <person name="Neiman D."/>
            <person name="Pearson M."/>
            <person name="Roberts A."/>
            <person name="Saif S."/>
            <person name="Shea T."/>
            <person name="Shenoy N."/>
            <person name="Sisk P."/>
            <person name="Stolte C."/>
            <person name="Sykes S."/>
            <person name="Walk T."/>
            <person name="White J."/>
            <person name="Yandava C."/>
            <person name="Haas B."/>
            <person name="Nusbaum C."/>
            <person name="Birren B."/>
        </authorList>
    </citation>
    <scope>NUCLEOTIDE SEQUENCE</scope>
    <source>
        <strain evidence="2">ATCC 64411</strain>
    </source>
</reference>
<dbReference type="EnsemblFungi" id="MAPG_05479T0">
    <property type="protein sequence ID" value="MAPG_05479T0"/>
    <property type="gene ID" value="MAPG_05479"/>
</dbReference>
<dbReference type="EMBL" id="GL876969">
    <property type="protein sequence ID" value="KLU86467.1"/>
    <property type="molecule type" value="Genomic_DNA"/>
</dbReference>
<dbReference type="AlphaFoldDB" id="A0A0C4DZH8"/>
<keyword evidence="4" id="KW-1185">Reference proteome</keyword>
<protein>
    <submittedName>
        <fullName evidence="2 3">Uncharacterized protein</fullName>
    </submittedName>
</protein>
<gene>
    <name evidence="2" type="ORF">MAPG_05479</name>
</gene>
<proteinExistence type="predicted"/>
<sequence length="154" mass="17266">MNYCTTRAIQNETVRCAQSSLSARPNGKDLAGSLDVRFFAQTFPTLFPTGSGGPRQAEERVEEEGTKGGTNAATARGLIASRNMGMEVWARMVLQRHGGHFATHHVFALRGQHARSAAVVRNERAALQAPRMRKRFRRRTYHPFLRGFPQFRPV</sequence>
<evidence type="ECO:0000313" key="4">
    <source>
        <dbReference type="Proteomes" id="UP000011715"/>
    </source>
</evidence>
<evidence type="ECO:0000313" key="2">
    <source>
        <dbReference type="EMBL" id="KLU86467.1"/>
    </source>
</evidence>
<organism evidence="3 4">
    <name type="scientific">Magnaporthiopsis poae (strain ATCC 64411 / 73-15)</name>
    <name type="common">Kentucky bluegrass fungus</name>
    <name type="synonym">Magnaporthe poae</name>
    <dbReference type="NCBI Taxonomy" id="644358"/>
    <lineage>
        <taxon>Eukaryota</taxon>
        <taxon>Fungi</taxon>
        <taxon>Dikarya</taxon>
        <taxon>Ascomycota</taxon>
        <taxon>Pezizomycotina</taxon>
        <taxon>Sordariomycetes</taxon>
        <taxon>Sordariomycetidae</taxon>
        <taxon>Magnaporthales</taxon>
        <taxon>Magnaporthaceae</taxon>
        <taxon>Magnaporthiopsis</taxon>
    </lineage>
</organism>
<reference evidence="2" key="3">
    <citation type="submission" date="2011-03" db="EMBL/GenBank/DDBJ databases">
        <title>Annotation of Magnaporthe poae ATCC 64411.</title>
        <authorList>
            <person name="Ma L.-J."/>
            <person name="Dead R."/>
            <person name="Young S.K."/>
            <person name="Zeng Q."/>
            <person name="Gargeya S."/>
            <person name="Fitzgerald M."/>
            <person name="Haas B."/>
            <person name="Abouelleil A."/>
            <person name="Alvarado L."/>
            <person name="Arachchi H.M."/>
            <person name="Berlin A."/>
            <person name="Brown A."/>
            <person name="Chapman S.B."/>
            <person name="Chen Z."/>
            <person name="Dunbar C."/>
            <person name="Freedman E."/>
            <person name="Gearin G."/>
            <person name="Gellesch M."/>
            <person name="Goldberg J."/>
            <person name="Griggs A."/>
            <person name="Gujja S."/>
            <person name="Heiman D."/>
            <person name="Howarth C."/>
            <person name="Larson L."/>
            <person name="Lui A."/>
            <person name="MacDonald P.J.P."/>
            <person name="Mehta T."/>
            <person name="Montmayeur A."/>
            <person name="Murphy C."/>
            <person name="Neiman D."/>
            <person name="Pearson M."/>
            <person name="Priest M."/>
            <person name="Roberts A."/>
            <person name="Saif S."/>
            <person name="Shea T."/>
            <person name="Shenoy N."/>
            <person name="Sisk P."/>
            <person name="Stolte C."/>
            <person name="Sykes S."/>
            <person name="Yandava C."/>
            <person name="Wortman J."/>
            <person name="Nusbaum C."/>
            <person name="Birren B."/>
        </authorList>
    </citation>
    <scope>NUCLEOTIDE SEQUENCE</scope>
    <source>
        <strain evidence="2">ATCC 64411</strain>
    </source>
</reference>
<name>A0A0C4DZH8_MAGP6</name>
<evidence type="ECO:0000313" key="3">
    <source>
        <dbReference type="EnsemblFungi" id="MAPG_05479T0"/>
    </source>
</evidence>
<evidence type="ECO:0000256" key="1">
    <source>
        <dbReference type="SAM" id="MobiDB-lite"/>
    </source>
</evidence>
<dbReference type="OrthoDB" id="5000048at2759"/>
<dbReference type="STRING" id="644358.A0A0C4DZH8"/>
<accession>A0A0C4DZH8</accession>
<reference evidence="3" key="4">
    <citation type="journal article" date="2015" name="G3 (Bethesda)">
        <title>Genome sequences of three phytopathogenic species of the Magnaporthaceae family of fungi.</title>
        <authorList>
            <person name="Okagaki L.H."/>
            <person name="Nunes C.C."/>
            <person name="Sailsbery J."/>
            <person name="Clay B."/>
            <person name="Brown D."/>
            <person name="John T."/>
            <person name="Oh Y."/>
            <person name="Young N."/>
            <person name="Fitzgerald M."/>
            <person name="Haas B.J."/>
            <person name="Zeng Q."/>
            <person name="Young S."/>
            <person name="Adiconis X."/>
            <person name="Fan L."/>
            <person name="Levin J.Z."/>
            <person name="Mitchell T.K."/>
            <person name="Okubara P.A."/>
            <person name="Farman M.L."/>
            <person name="Kohn L.M."/>
            <person name="Birren B."/>
            <person name="Ma L.-J."/>
            <person name="Dean R.A."/>
        </authorList>
    </citation>
    <scope>NUCLEOTIDE SEQUENCE</scope>
    <source>
        <strain evidence="3">ATCC 64411 / 73-15</strain>
    </source>
</reference>
<dbReference type="Proteomes" id="UP000011715">
    <property type="component" value="Unassembled WGS sequence"/>
</dbReference>
<dbReference type="EMBL" id="ADBL01001305">
    <property type="status" value="NOT_ANNOTATED_CDS"/>
    <property type="molecule type" value="Genomic_DNA"/>
</dbReference>
<reference evidence="3" key="5">
    <citation type="submission" date="2015-06" db="UniProtKB">
        <authorList>
            <consortium name="EnsemblFungi"/>
        </authorList>
    </citation>
    <scope>IDENTIFICATION</scope>
    <source>
        <strain evidence="3">ATCC 64411</strain>
    </source>
</reference>
<feature type="region of interest" description="Disordered" evidence="1">
    <location>
        <begin position="48"/>
        <end position="70"/>
    </location>
</feature>